<keyword evidence="3" id="KW-1133">Transmembrane helix</keyword>
<dbReference type="Pfam" id="PF02632">
    <property type="entry name" value="BioY"/>
    <property type="match status" value="1"/>
</dbReference>
<dbReference type="PIRSF" id="PIRSF016661">
    <property type="entry name" value="BioY"/>
    <property type="match status" value="1"/>
</dbReference>
<reference evidence="4" key="1">
    <citation type="submission" date="2022-10" db="EMBL/GenBank/DDBJ databases">
        <title>YIM 151497 complete genome.</title>
        <authorList>
            <person name="Chen X."/>
        </authorList>
    </citation>
    <scope>NUCLEOTIDE SEQUENCE</scope>
    <source>
        <strain evidence="4">YIM 151497</strain>
    </source>
</reference>
<name>A0ABY6ILF3_9HYPH</name>
<dbReference type="Proteomes" id="UP001163882">
    <property type="component" value="Chromosome"/>
</dbReference>
<evidence type="ECO:0000313" key="5">
    <source>
        <dbReference type="Proteomes" id="UP001163882"/>
    </source>
</evidence>
<feature type="transmembrane region" description="Helical" evidence="3">
    <location>
        <begin position="48"/>
        <end position="69"/>
    </location>
</feature>
<dbReference type="Gene3D" id="1.10.1760.20">
    <property type="match status" value="1"/>
</dbReference>
<feature type="transmembrane region" description="Helical" evidence="3">
    <location>
        <begin position="179"/>
        <end position="201"/>
    </location>
</feature>
<gene>
    <name evidence="4" type="ORF">OF122_15405</name>
</gene>
<keyword evidence="5" id="KW-1185">Reference proteome</keyword>
<comment type="subcellular location">
    <subcellularLocation>
        <location evidence="2">Cell membrane</location>
        <topology evidence="2">Multi-pass membrane protein</topology>
    </subcellularLocation>
</comment>
<feature type="transmembrane region" description="Helical" evidence="3">
    <location>
        <begin position="21"/>
        <end position="42"/>
    </location>
</feature>
<protein>
    <recommendedName>
        <fullName evidence="2">Biotin transporter</fullName>
    </recommendedName>
</protein>
<keyword evidence="2" id="KW-0813">Transport</keyword>
<dbReference type="PANTHER" id="PTHR34295">
    <property type="entry name" value="BIOTIN TRANSPORTER BIOY"/>
    <property type="match status" value="1"/>
</dbReference>
<evidence type="ECO:0000256" key="1">
    <source>
        <dbReference type="ARBA" id="ARBA00010692"/>
    </source>
</evidence>
<dbReference type="InterPro" id="IPR003784">
    <property type="entry name" value="BioY"/>
</dbReference>
<feature type="transmembrane region" description="Helical" evidence="3">
    <location>
        <begin position="76"/>
        <end position="99"/>
    </location>
</feature>
<keyword evidence="2 3" id="KW-0472">Membrane</keyword>
<keyword evidence="2" id="KW-1003">Cell membrane</keyword>
<comment type="similarity">
    <text evidence="1 2">Belongs to the BioY family.</text>
</comment>
<feature type="transmembrane region" description="Helical" evidence="3">
    <location>
        <begin position="105"/>
        <end position="122"/>
    </location>
</feature>
<dbReference type="EMBL" id="CP107716">
    <property type="protein sequence ID" value="UYQ71421.1"/>
    <property type="molecule type" value="Genomic_DNA"/>
</dbReference>
<feature type="transmembrane region" description="Helical" evidence="3">
    <location>
        <begin position="134"/>
        <end position="159"/>
    </location>
</feature>
<organism evidence="4 5">
    <name type="scientific">Pelagibacterium flavum</name>
    <dbReference type="NCBI Taxonomy" id="2984530"/>
    <lineage>
        <taxon>Bacteria</taxon>
        <taxon>Pseudomonadati</taxon>
        <taxon>Pseudomonadota</taxon>
        <taxon>Alphaproteobacteria</taxon>
        <taxon>Hyphomicrobiales</taxon>
        <taxon>Devosiaceae</taxon>
        <taxon>Pelagibacterium</taxon>
    </lineage>
</organism>
<evidence type="ECO:0000256" key="2">
    <source>
        <dbReference type="PIRNR" id="PIRNR016661"/>
    </source>
</evidence>
<sequence>MATTLATSNTLLGLYQPKSQAARIVSAIAVAFLGSLLITMAAKVNVPVWPVPVTLQSMAIALIAGAFGFRMATATVGLYLAQGAVGIPVFAGAFAGIPYLFGPTGGFLIGFLVMAAIIGWLADRGAMRNVFTGFTAMLAGNIVMFMFGFAWLLTMAGQAAWIDQSNALVSAFQLAVQPFIVWDIVKMAFAAMTVVGGWSLLQRK</sequence>
<evidence type="ECO:0000313" key="4">
    <source>
        <dbReference type="EMBL" id="UYQ71421.1"/>
    </source>
</evidence>
<dbReference type="PANTHER" id="PTHR34295:SF1">
    <property type="entry name" value="BIOTIN TRANSPORTER BIOY"/>
    <property type="match status" value="1"/>
</dbReference>
<evidence type="ECO:0000256" key="3">
    <source>
        <dbReference type="SAM" id="Phobius"/>
    </source>
</evidence>
<accession>A0ABY6ILF3</accession>
<keyword evidence="3" id="KW-0812">Transmembrane</keyword>
<dbReference type="RefSeq" id="WP_264225073.1">
    <property type="nucleotide sequence ID" value="NZ_CP107716.1"/>
</dbReference>
<proteinExistence type="inferred from homology"/>